<organism evidence="4 5">
    <name type="scientific">Enterococcus durans</name>
    <dbReference type="NCBI Taxonomy" id="53345"/>
    <lineage>
        <taxon>Bacteria</taxon>
        <taxon>Bacillati</taxon>
        <taxon>Bacillota</taxon>
        <taxon>Bacilli</taxon>
        <taxon>Lactobacillales</taxon>
        <taxon>Enterococcaceae</taxon>
        <taxon>Enterococcus</taxon>
    </lineage>
</organism>
<evidence type="ECO:0000256" key="2">
    <source>
        <dbReference type="SAM" id="MobiDB-lite"/>
    </source>
</evidence>
<dbReference type="Proteomes" id="UP000252797">
    <property type="component" value="Unassembled WGS sequence"/>
</dbReference>
<keyword evidence="1" id="KW-0175">Coiled coil</keyword>
<proteinExistence type="predicted"/>
<keyword evidence="3" id="KW-1133">Transmembrane helix</keyword>
<feature type="transmembrane region" description="Helical" evidence="3">
    <location>
        <begin position="6"/>
        <end position="22"/>
    </location>
</feature>
<reference evidence="4 5" key="1">
    <citation type="submission" date="2015-06" db="EMBL/GenBank/DDBJ databases">
        <title>The Genome Sequence of Enterococcus durans 4EA1.</title>
        <authorList>
            <consortium name="The Broad Institute Genomics Platform"/>
            <consortium name="The Broad Institute Genome Sequencing Center for Infectious Disease"/>
            <person name="Earl A.M."/>
            <person name="Van Tyne D."/>
            <person name="Lebreton F."/>
            <person name="Saavedra J.T."/>
            <person name="Gilmore M.S."/>
            <person name="Manson Mcguire A."/>
            <person name="Clock S."/>
            <person name="Crupain M."/>
            <person name="Rangan U."/>
            <person name="Young S."/>
            <person name="Abouelleil A."/>
            <person name="Cao P."/>
            <person name="Chapman S.B."/>
            <person name="Griggs A."/>
            <person name="Priest M."/>
            <person name="Shea T."/>
            <person name="Wortman J."/>
            <person name="Nusbaum C."/>
            <person name="Birren B."/>
        </authorList>
    </citation>
    <scope>NUCLEOTIDE SEQUENCE [LARGE SCALE GENOMIC DNA]</scope>
    <source>
        <strain evidence="4 5">4EA1</strain>
    </source>
</reference>
<keyword evidence="3" id="KW-0812">Transmembrane</keyword>
<evidence type="ECO:0000313" key="4">
    <source>
        <dbReference type="EMBL" id="RCA11001.1"/>
    </source>
</evidence>
<dbReference type="AlphaFoldDB" id="A0A367CEC9"/>
<comment type="caution">
    <text evidence="4">The sequence shown here is derived from an EMBL/GenBank/DDBJ whole genome shotgun (WGS) entry which is preliminary data.</text>
</comment>
<feature type="compositionally biased region" description="Polar residues" evidence="2">
    <location>
        <begin position="52"/>
        <end position="63"/>
    </location>
</feature>
<name>A0A367CEC9_9ENTE</name>
<evidence type="ECO:0000256" key="1">
    <source>
        <dbReference type="SAM" id="Coils"/>
    </source>
</evidence>
<evidence type="ECO:0000256" key="3">
    <source>
        <dbReference type="SAM" id="Phobius"/>
    </source>
</evidence>
<accession>A0A367CEC9</accession>
<feature type="coiled-coil region" evidence="1">
    <location>
        <begin position="197"/>
        <end position="240"/>
    </location>
</feature>
<feature type="region of interest" description="Disordered" evidence="2">
    <location>
        <begin position="52"/>
        <end position="153"/>
    </location>
</feature>
<evidence type="ECO:0000313" key="5">
    <source>
        <dbReference type="Proteomes" id="UP000252797"/>
    </source>
</evidence>
<sequence>MGNFFVLIGFIGFCWGIGGLIKSFHKKKTRKRPLLILGAAFIVMAIGFANVQPSNNASSSEVKIQSEKKVETKKEKQGNKRKTQEEKQKQEDEQKDQEEKQKQEDERKAQEEKQKQEDERKAQEEKQKQEDERKAQEEKQKQEEINQRTVDATNKLAQAEASPTNENYQAALTAIQAIPNGNQDLSNRLVVVDSTIKANEAAEQQRQQQAAAQAQQQAAAEAQQQAAQQAAQQAQQQNNEQVVYIAPDHGTKYHLSPNCSGLNNANSVVPMPLSEALAKGYTLCKRG</sequence>
<protein>
    <submittedName>
        <fullName evidence="4">Uncharacterized protein</fullName>
    </submittedName>
</protein>
<feature type="transmembrane region" description="Helical" evidence="3">
    <location>
        <begin position="34"/>
        <end position="51"/>
    </location>
</feature>
<gene>
    <name evidence="4" type="ORF">EA71_01756</name>
</gene>
<dbReference type="EMBL" id="LEPB01000004">
    <property type="protein sequence ID" value="RCA11001.1"/>
    <property type="molecule type" value="Genomic_DNA"/>
</dbReference>
<keyword evidence="3" id="KW-0472">Membrane</keyword>
<dbReference type="RefSeq" id="WP_113845831.1">
    <property type="nucleotide sequence ID" value="NZ_LEPB01000004.1"/>
</dbReference>
<feature type="compositionally biased region" description="Basic and acidic residues" evidence="2">
    <location>
        <begin position="64"/>
        <end position="146"/>
    </location>
</feature>